<evidence type="ECO:0000256" key="4">
    <source>
        <dbReference type="ARBA" id="ARBA00023186"/>
    </source>
</evidence>
<name>A0A917TN97_9ACTN</name>
<feature type="domain" description="UreE urease accessory N-terminal" evidence="6">
    <location>
        <begin position="9"/>
        <end position="77"/>
    </location>
</feature>
<comment type="caution">
    <text evidence="7">The sequence shown here is derived from an EMBL/GenBank/DDBJ whole genome shotgun (WGS) entry which is preliminary data.</text>
</comment>
<dbReference type="CDD" id="cd00571">
    <property type="entry name" value="UreE"/>
    <property type="match status" value="1"/>
</dbReference>
<dbReference type="AlphaFoldDB" id="A0A917TN97"/>
<dbReference type="SMART" id="SM00988">
    <property type="entry name" value="UreE_N"/>
    <property type="match status" value="1"/>
</dbReference>
<dbReference type="HAMAP" id="MF_00822">
    <property type="entry name" value="UreE"/>
    <property type="match status" value="1"/>
</dbReference>
<dbReference type="GO" id="GO:0019627">
    <property type="term" value="P:urea metabolic process"/>
    <property type="evidence" value="ECO:0007669"/>
    <property type="project" value="InterPro"/>
</dbReference>
<evidence type="ECO:0000256" key="5">
    <source>
        <dbReference type="HAMAP-Rule" id="MF_00822"/>
    </source>
</evidence>
<dbReference type="GO" id="GO:0005737">
    <property type="term" value="C:cytoplasm"/>
    <property type="evidence" value="ECO:0007669"/>
    <property type="project" value="UniProtKB-SubCell"/>
</dbReference>
<dbReference type="Pfam" id="PF02814">
    <property type="entry name" value="UreE_N"/>
    <property type="match status" value="1"/>
</dbReference>
<keyword evidence="2 5" id="KW-0963">Cytoplasm</keyword>
<dbReference type="PIRSF" id="PIRSF036402">
    <property type="entry name" value="Ureas_acces_UreE"/>
    <property type="match status" value="1"/>
</dbReference>
<dbReference type="Proteomes" id="UP000642070">
    <property type="component" value="Unassembled WGS sequence"/>
</dbReference>
<dbReference type="GO" id="GO:0006457">
    <property type="term" value="P:protein folding"/>
    <property type="evidence" value="ECO:0007669"/>
    <property type="project" value="InterPro"/>
</dbReference>
<proteinExistence type="inferred from homology"/>
<dbReference type="RefSeq" id="WP_190250762.1">
    <property type="nucleotide sequence ID" value="NZ_BMPI01000014.1"/>
</dbReference>
<evidence type="ECO:0000313" key="7">
    <source>
        <dbReference type="EMBL" id="GGM29567.1"/>
    </source>
</evidence>
<evidence type="ECO:0000313" key="8">
    <source>
        <dbReference type="Proteomes" id="UP000642070"/>
    </source>
</evidence>
<dbReference type="EMBL" id="BMPI01000014">
    <property type="protein sequence ID" value="GGM29567.1"/>
    <property type="molecule type" value="Genomic_DNA"/>
</dbReference>
<dbReference type="InterPro" id="IPR036118">
    <property type="entry name" value="UreE_N_sf"/>
</dbReference>
<reference evidence="7" key="2">
    <citation type="submission" date="2020-09" db="EMBL/GenBank/DDBJ databases">
        <authorList>
            <person name="Sun Q."/>
            <person name="Ohkuma M."/>
        </authorList>
    </citation>
    <scope>NUCLEOTIDE SEQUENCE</scope>
    <source>
        <strain evidence="7">JCM 19831</strain>
    </source>
</reference>
<dbReference type="InterPro" id="IPR012406">
    <property type="entry name" value="UreE"/>
</dbReference>
<evidence type="ECO:0000256" key="3">
    <source>
        <dbReference type="ARBA" id="ARBA00022596"/>
    </source>
</evidence>
<organism evidence="7 8">
    <name type="scientific">Dactylosporangium sucinum</name>
    <dbReference type="NCBI Taxonomy" id="1424081"/>
    <lineage>
        <taxon>Bacteria</taxon>
        <taxon>Bacillati</taxon>
        <taxon>Actinomycetota</taxon>
        <taxon>Actinomycetes</taxon>
        <taxon>Micromonosporales</taxon>
        <taxon>Micromonosporaceae</taxon>
        <taxon>Dactylosporangium</taxon>
    </lineage>
</organism>
<evidence type="ECO:0000256" key="1">
    <source>
        <dbReference type="ARBA" id="ARBA00004496"/>
    </source>
</evidence>
<evidence type="ECO:0000259" key="6">
    <source>
        <dbReference type="SMART" id="SM00988"/>
    </source>
</evidence>
<comment type="similarity">
    <text evidence="5">Belongs to the UreE family.</text>
</comment>
<dbReference type="GO" id="GO:0016151">
    <property type="term" value="F:nickel cation binding"/>
    <property type="evidence" value="ECO:0007669"/>
    <property type="project" value="UniProtKB-UniRule"/>
</dbReference>
<gene>
    <name evidence="5 7" type="primary">ureE</name>
    <name evidence="7" type="ORF">GCM10007977_033570</name>
</gene>
<accession>A0A917TN97</accession>
<comment type="function">
    <text evidence="5">Involved in urease metallocenter assembly. Binds nickel. Probably functions as a nickel donor during metallocenter assembly.</text>
</comment>
<dbReference type="GO" id="GO:0051082">
    <property type="term" value="F:unfolded protein binding"/>
    <property type="evidence" value="ECO:0007669"/>
    <property type="project" value="UniProtKB-UniRule"/>
</dbReference>
<keyword evidence="3 5" id="KW-0533">Nickel</keyword>
<comment type="subcellular location">
    <subcellularLocation>
        <location evidence="1 5">Cytoplasm</location>
    </subcellularLocation>
</comment>
<sequence length="187" mass="19940">MLVESVLGNAADPGWQDRLAGIHVDRLVLDQWEAQKHRLRKHTSGGVEVALSLGRGTRLRDGDILAWDDPGGTATVVHLMLGEVMAVDLGEVASLPPETLVRTAVEFGHAIGNQHWPAVVKGTTVYVPVTVDRKVMDSVMRTHAFAGVSHGFVDGTEVLAFLAPHEARRLFGGADVAGHAHLAAEPG</sequence>
<keyword evidence="8" id="KW-1185">Reference proteome</keyword>
<dbReference type="InterPro" id="IPR004029">
    <property type="entry name" value="UreE_N"/>
</dbReference>
<evidence type="ECO:0000256" key="2">
    <source>
        <dbReference type="ARBA" id="ARBA00022490"/>
    </source>
</evidence>
<dbReference type="Pfam" id="PF05194">
    <property type="entry name" value="UreE_C"/>
    <property type="match status" value="1"/>
</dbReference>
<dbReference type="InterPro" id="IPR007864">
    <property type="entry name" value="UreE_C_dom"/>
</dbReference>
<keyword evidence="4 5" id="KW-0143">Chaperone</keyword>
<dbReference type="Gene3D" id="2.60.260.20">
    <property type="entry name" value="Urease metallochaperone UreE, N-terminal domain"/>
    <property type="match status" value="1"/>
</dbReference>
<protein>
    <recommendedName>
        <fullName evidence="5">Urease accessory protein UreE</fullName>
    </recommendedName>
</protein>
<dbReference type="SUPFAM" id="SSF69287">
    <property type="entry name" value="Urease metallochaperone UreE, N-terminal domain"/>
    <property type="match status" value="1"/>
</dbReference>
<reference evidence="7" key="1">
    <citation type="journal article" date="2014" name="Int. J. Syst. Evol. Microbiol.">
        <title>Complete genome sequence of Corynebacterium casei LMG S-19264T (=DSM 44701T), isolated from a smear-ripened cheese.</title>
        <authorList>
            <consortium name="US DOE Joint Genome Institute (JGI-PGF)"/>
            <person name="Walter F."/>
            <person name="Albersmeier A."/>
            <person name="Kalinowski J."/>
            <person name="Ruckert C."/>
        </authorList>
    </citation>
    <scope>NUCLEOTIDE SEQUENCE</scope>
    <source>
        <strain evidence="7">JCM 19831</strain>
    </source>
</reference>
<dbReference type="GO" id="GO:0065003">
    <property type="term" value="P:protein-containing complex assembly"/>
    <property type="evidence" value="ECO:0007669"/>
    <property type="project" value="InterPro"/>
</dbReference>